<keyword evidence="2" id="KW-1185">Reference proteome</keyword>
<evidence type="ECO:0000313" key="2">
    <source>
        <dbReference type="Proteomes" id="UP000310158"/>
    </source>
</evidence>
<sequence length="179" mass="20034">MVLAPTACGVTAVNEYLGQCFAAELAQYRGWCSSGYGIAYMNCLSERHVMDISQELGVQFGHYIVPANIHGLQIDHWDVASWSRIMPAMLAVMRMQFTQAREAHLQLHHAMNAEEAIGSMNVHTLRLLNAMLEREILRPPTAYTLDSVSTTSTELEAIIMKITKLNERVMAVLEMVPNI</sequence>
<evidence type="ECO:0000313" key="1">
    <source>
        <dbReference type="EMBL" id="THH13306.1"/>
    </source>
</evidence>
<dbReference type="Proteomes" id="UP000310158">
    <property type="component" value="Unassembled WGS sequence"/>
</dbReference>
<protein>
    <submittedName>
        <fullName evidence="1">Uncharacterized protein</fullName>
    </submittedName>
</protein>
<gene>
    <name evidence="1" type="ORF">EW146_g6900</name>
</gene>
<organism evidence="1 2">
    <name type="scientific">Bondarzewia mesenterica</name>
    <dbReference type="NCBI Taxonomy" id="1095465"/>
    <lineage>
        <taxon>Eukaryota</taxon>
        <taxon>Fungi</taxon>
        <taxon>Dikarya</taxon>
        <taxon>Basidiomycota</taxon>
        <taxon>Agaricomycotina</taxon>
        <taxon>Agaricomycetes</taxon>
        <taxon>Russulales</taxon>
        <taxon>Bondarzewiaceae</taxon>
        <taxon>Bondarzewia</taxon>
    </lineage>
</organism>
<accession>A0A4S4LM83</accession>
<reference evidence="1 2" key="1">
    <citation type="submission" date="2019-02" db="EMBL/GenBank/DDBJ databases">
        <title>Genome sequencing of the rare red list fungi Bondarzewia mesenterica.</title>
        <authorList>
            <person name="Buettner E."/>
            <person name="Kellner H."/>
        </authorList>
    </citation>
    <scope>NUCLEOTIDE SEQUENCE [LARGE SCALE GENOMIC DNA]</scope>
    <source>
        <strain evidence="1 2">DSM 108281</strain>
    </source>
</reference>
<proteinExistence type="predicted"/>
<dbReference type="EMBL" id="SGPL01000366">
    <property type="protein sequence ID" value="THH13306.1"/>
    <property type="molecule type" value="Genomic_DNA"/>
</dbReference>
<comment type="caution">
    <text evidence="1">The sequence shown here is derived from an EMBL/GenBank/DDBJ whole genome shotgun (WGS) entry which is preliminary data.</text>
</comment>
<dbReference type="AlphaFoldDB" id="A0A4S4LM83"/>
<name>A0A4S4LM83_9AGAM</name>